<gene>
    <name evidence="1" type="ORF">ADT25_11605</name>
</gene>
<accession>A0AAP0ZLV5</accession>
<evidence type="ECO:0000313" key="1">
    <source>
        <dbReference type="EMBL" id="KOR43965.1"/>
    </source>
</evidence>
<name>A0AAP0ZLV5_9XANT</name>
<dbReference type="AlphaFoldDB" id="A0AAP0ZLV5"/>
<dbReference type="Proteomes" id="UP000036790">
    <property type="component" value="Unassembled WGS sequence"/>
</dbReference>
<sequence length="108" mass="12010">MSQADADQFAIYSSVCRSYGNSGTLNIKIDLANGPVAPRSASRMVEVASDESSAFASAFDVRLEGATRQQVIQWIKKNEWQVRRSKEKPRRSGVFRHTTRAATIRTCS</sequence>
<reference evidence="1 2" key="2">
    <citation type="submission" date="2015-09" db="EMBL/GenBank/DDBJ databases">
        <title>Draft genome sequence of Xanthomonas oryzae pv. USA str. X11-5A.</title>
        <authorList>
            <person name="Knight B.M."/>
            <person name="Roberts D.P."/>
            <person name="Lin D."/>
            <person name="Hari K."/>
            <person name="Fletcher J."/>
            <person name="Melcher U."/>
            <person name="Blagden T."/>
            <person name="Winegar R.A."/>
        </authorList>
    </citation>
    <scope>NUCLEOTIDE SEQUENCE [LARGE SCALE GENOMIC DNA]</scope>
    <source>
        <strain evidence="1 2">X11-5A</strain>
    </source>
</reference>
<organism evidence="1 2">
    <name type="scientific">Xanthomonas oryzae</name>
    <dbReference type="NCBI Taxonomy" id="347"/>
    <lineage>
        <taxon>Bacteria</taxon>
        <taxon>Pseudomonadati</taxon>
        <taxon>Pseudomonadota</taxon>
        <taxon>Gammaproteobacteria</taxon>
        <taxon>Lysobacterales</taxon>
        <taxon>Lysobacteraceae</taxon>
        <taxon>Xanthomonas</taxon>
    </lineage>
</organism>
<proteinExistence type="predicted"/>
<dbReference type="EMBL" id="LHUJ01000213">
    <property type="protein sequence ID" value="KOR43965.1"/>
    <property type="molecule type" value="Genomic_DNA"/>
</dbReference>
<protein>
    <submittedName>
        <fullName evidence="1">Uncharacterized protein</fullName>
    </submittedName>
</protein>
<comment type="caution">
    <text evidence="1">The sequence shown here is derived from an EMBL/GenBank/DDBJ whole genome shotgun (WGS) entry which is preliminary data.</text>
</comment>
<evidence type="ECO:0000313" key="2">
    <source>
        <dbReference type="Proteomes" id="UP000036790"/>
    </source>
</evidence>
<reference evidence="1 2" key="1">
    <citation type="submission" date="2015-07" db="EMBL/GenBank/DDBJ databases">
        <authorList>
            <consortium name="Consortium for Microbial Forensics and Genomics (microFORGE)"/>
            <person name="Knight B.M."/>
            <person name="Roberts D.P."/>
            <person name="Lin D."/>
            <person name="Hari K."/>
            <person name="Fletcher J."/>
            <person name="Melcher U."/>
            <person name="Blagden T."/>
            <person name="Winegar R.A."/>
        </authorList>
    </citation>
    <scope>NUCLEOTIDE SEQUENCE [LARGE SCALE GENOMIC DNA]</scope>
    <source>
        <strain evidence="1 2">X11-5A</strain>
    </source>
</reference>